<evidence type="ECO:0000256" key="3">
    <source>
        <dbReference type="ARBA" id="ARBA00005315"/>
    </source>
</evidence>
<dbReference type="OrthoDB" id="272139at2759"/>
<keyword evidence="8 12" id="KW-0256">Endoplasmic reticulum</keyword>
<organism evidence="14 15">
    <name type="scientific">Epichloe festucae (strain Fl1)</name>
    <dbReference type="NCBI Taxonomy" id="877507"/>
    <lineage>
        <taxon>Eukaryota</taxon>
        <taxon>Fungi</taxon>
        <taxon>Dikarya</taxon>
        <taxon>Ascomycota</taxon>
        <taxon>Pezizomycotina</taxon>
        <taxon>Sordariomycetes</taxon>
        <taxon>Hypocreomycetidae</taxon>
        <taxon>Hypocreales</taxon>
        <taxon>Clavicipitaceae</taxon>
        <taxon>Epichloe</taxon>
    </lineage>
</organism>
<evidence type="ECO:0000256" key="7">
    <source>
        <dbReference type="ARBA" id="ARBA00022692"/>
    </source>
</evidence>
<dbReference type="Proteomes" id="UP000594364">
    <property type="component" value="Chromosome 3"/>
</dbReference>
<comment type="pathway">
    <text evidence="2 12">Glycolipid biosynthesis; glycosylphosphatidylinositol-anchor biosynthesis.</text>
</comment>
<dbReference type="InterPro" id="IPR039527">
    <property type="entry name" value="PIGG/GPI7"/>
</dbReference>
<protein>
    <recommendedName>
        <fullName evidence="4 12">GPI ethanolamine phosphate transferase 2</fullName>
    </recommendedName>
</protein>
<dbReference type="EMBL" id="CP031387">
    <property type="protein sequence ID" value="QPH02878.1"/>
    <property type="molecule type" value="Genomic_DNA"/>
</dbReference>
<evidence type="ECO:0000256" key="8">
    <source>
        <dbReference type="ARBA" id="ARBA00022824"/>
    </source>
</evidence>
<proteinExistence type="inferred from homology"/>
<evidence type="ECO:0000256" key="10">
    <source>
        <dbReference type="ARBA" id="ARBA00023136"/>
    </source>
</evidence>
<dbReference type="Gene3D" id="3.40.720.10">
    <property type="entry name" value="Alkaline Phosphatase, subunit A"/>
    <property type="match status" value="1"/>
</dbReference>
<evidence type="ECO:0000259" key="13">
    <source>
        <dbReference type="Pfam" id="PF19316"/>
    </source>
</evidence>
<keyword evidence="7 12" id="KW-0812">Transmembrane</keyword>
<keyword evidence="5 12" id="KW-0337">GPI-anchor biosynthesis</keyword>
<gene>
    <name evidence="14" type="ORF">C2857_007096</name>
</gene>
<keyword evidence="11" id="KW-0325">Glycoprotein</keyword>
<feature type="transmembrane region" description="Helical" evidence="12">
    <location>
        <begin position="650"/>
        <end position="668"/>
    </location>
</feature>
<evidence type="ECO:0000256" key="6">
    <source>
        <dbReference type="ARBA" id="ARBA00022679"/>
    </source>
</evidence>
<dbReference type="InterPro" id="IPR017850">
    <property type="entry name" value="Alkaline_phosphatase_core_sf"/>
</dbReference>
<comment type="similarity">
    <text evidence="3 12">Belongs to the PIGG/PIGN/PIGO family. PIGG subfamily.</text>
</comment>
<keyword evidence="10 12" id="KW-0472">Membrane</keyword>
<comment type="caution">
    <text evidence="12">Lacks conserved residue(s) required for the propagation of feature annotation.</text>
</comment>
<dbReference type="InterPro" id="IPR037674">
    <property type="entry name" value="PIG-G_N"/>
</dbReference>
<evidence type="ECO:0000256" key="5">
    <source>
        <dbReference type="ARBA" id="ARBA00022502"/>
    </source>
</evidence>
<evidence type="ECO:0000256" key="12">
    <source>
        <dbReference type="RuleBase" id="RU367106"/>
    </source>
</evidence>
<dbReference type="GO" id="GO:0006506">
    <property type="term" value="P:GPI anchor biosynthetic process"/>
    <property type="evidence" value="ECO:0007669"/>
    <property type="project" value="UniProtKB-UniPathway"/>
</dbReference>
<dbReference type="InterPro" id="IPR045687">
    <property type="entry name" value="PIGG/GPI7_C"/>
</dbReference>
<evidence type="ECO:0000256" key="2">
    <source>
        <dbReference type="ARBA" id="ARBA00004687"/>
    </source>
</evidence>
<feature type="transmembrane region" description="Helical" evidence="12">
    <location>
        <begin position="702"/>
        <end position="723"/>
    </location>
</feature>
<evidence type="ECO:0000256" key="1">
    <source>
        <dbReference type="ARBA" id="ARBA00004477"/>
    </source>
</evidence>
<evidence type="ECO:0000313" key="14">
    <source>
        <dbReference type="EMBL" id="QPH02878.1"/>
    </source>
</evidence>
<keyword evidence="6 12" id="KW-0808">Transferase</keyword>
<dbReference type="PANTHER" id="PTHR23072:SF0">
    <property type="entry name" value="GPI ETHANOLAMINE PHOSPHATE TRANSFERASE 2"/>
    <property type="match status" value="1"/>
</dbReference>
<dbReference type="UniPathway" id="UPA00196"/>
<dbReference type="SUPFAM" id="SSF53649">
    <property type="entry name" value="Alkaline phosphatase-like"/>
    <property type="match status" value="1"/>
</dbReference>
<feature type="transmembrane region" description="Helical" evidence="12">
    <location>
        <begin position="806"/>
        <end position="832"/>
    </location>
</feature>
<evidence type="ECO:0000256" key="4">
    <source>
        <dbReference type="ARBA" id="ARBA00020830"/>
    </source>
</evidence>
<reference evidence="14 15" key="1">
    <citation type="journal article" date="2018" name="PLoS Genet.">
        <title>Repeat elements organise 3D genome structure and mediate transcription in the filamentous fungus Epichloe festucae.</title>
        <authorList>
            <person name="Winter D.J."/>
            <person name="Ganley A.R.D."/>
            <person name="Young C.A."/>
            <person name="Liachko I."/>
            <person name="Schardl C.L."/>
            <person name="Dupont P.Y."/>
            <person name="Berry D."/>
            <person name="Ram A."/>
            <person name="Scott B."/>
            <person name="Cox M.P."/>
        </authorList>
    </citation>
    <scope>NUCLEOTIDE SEQUENCE [LARGE SCALE GENOMIC DNA]</scope>
    <source>
        <strain evidence="14 15">Fl1</strain>
    </source>
</reference>
<dbReference type="GO" id="GO:0005789">
    <property type="term" value="C:endoplasmic reticulum membrane"/>
    <property type="evidence" value="ECO:0007669"/>
    <property type="project" value="UniProtKB-SubCell"/>
</dbReference>
<feature type="transmembrane region" description="Helical" evidence="12">
    <location>
        <begin position="577"/>
        <end position="596"/>
    </location>
</feature>
<dbReference type="Pfam" id="PF19316">
    <property type="entry name" value="PIGO_PIGG"/>
    <property type="match status" value="1"/>
</dbReference>
<dbReference type="PANTHER" id="PTHR23072">
    <property type="entry name" value="PHOSPHATIDYLINOSITOL GLYCAN-RELATED"/>
    <property type="match status" value="1"/>
</dbReference>
<keyword evidence="15" id="KW-1185">Reference proteome</keyword>
<name>A0A7S9KU78_EPIFF</name>
<accession>A0A7S9KU78</accession>
<dbReference type="GO" id="GO:0051267">
    <property type="term" value="F:CP2 mannose-ethanolamine phosphotransferase activity"/>
    <property type="evidence" value="ECO:0007669"/>
    <property type="project" value="TreeGrafter"/>
</dbReference>
<comment type="subcellular location">
    <subcellularLocation>
        <location evidence="1 12">Endoplasmic reticulum membrane</location>
        <topology evidence="1 12">Multi-pass membrane protein</topology>
    </subcellularLocation>
</comment>
<keyword evidence="9 12" id="KW-1133">Transmembrane helix</keyword>
<evidence type="ECO:0000313" key="15">
    <source>
        <dbReference type="Proteomes" id="UP000594364"/>
    </source>
</evidence>
<dbReference type="InterPro" id="IPR002591">
    <property type="entry name" value="Phosphodiest/P_Trfase"/>
</dbReference>
<feature type="transmembrane region" description="Helical" evidence="12">
    <location>
        <begin position="762"/>
        <end position="780"/>
    </location>
</feature>
<feature type="transmembrane region" description="Helical" evidence="12">
    <location>
        <begin position="608"/>
        <end position="627"/>
    </location>
</feature>
<evidence type="ECO:0000256" key="11">
    <source>
        <dbReference type="ARBA" id="ARBA00023180"/>
    </source>
</evidence>
<comment type="function">
    <text evidence="12">Ethanolamine phosphate transferase involved in glycosylphosphatidylinositol-anchor biosynthesis. Transfers ethanolamine phosphate to the GPI second mannose.</text>
</comment>
<sequence length="846" mass="94016">MSIMMAMTKRRLLLLASNLLIPLGMLIFMAGLFRSRPKAAVGGGGTLHHPVGDPGRDIAPPFNKVIFMVVDALRSDFVFAQESGFRFTQSLIRSGAAIPFTALAAMPTLTVSRIKALTQGSSQSFLDAWLNVANSPEAMRLDSEDTWLSRLKASHGGENKIVFYGIEMWVQLYPDVFDRQEAFSSFHIPHLTNIDKNVTRHVADELARDDWAALVLHYLGLDCIAHMGGSRSSHMRPKQLEMDSVVQSIYRALETEAHLEKTLLVLLGDHGMTAQGNHGGRLPEELAAATLFISPRLQGTTSMHRDSPLKPAQDYLYYSIMSQIDIVPSLSGLLRIPIPERSAGIFAPELLNAFGDGNSATEFLIENAKQLRGALALSSKHGLESDEIPFSDRKYQDDCEAHDSELGRAMCLWDVVVQAEKHWQIAQTDEAREILNSSIYEFAKVAQGLLSVSVDNVSLSRLLIGIACLVTAVACIHASSTQLDLANWPLFAATASHTATMFVPWLVEEEHHYWYWGSLVWLAYLVSARAPRLDNTLIPFVQLVGLQFLSQCVNQNGTKYSNAKQLDNYVFDNPVVLWIPVLASHMSAFFSITRGLRAGLGRHAASSIALILCVAAFVFKLASTYHFNPELLGFESQGSQDMLATVRQKYLLKVFWTGLFGCFVFHVLQHRLEDRPSRSDTISKVVELVNLYLRSQTRPRNFPLFLIFDFQLQILSTTILMLGQSAFYSMGRNNSISTLDLLNGFNGLGESSVVGVMLQTLLSNWIGPVWWLFAGLRLLASREQAMVNVKPNPATETRVKAAKSTYFEYLAIQTMFSGLGSLALTLASVYAWGHEDLWNVLSYLQP</sequence>
<dbReference type="AlphaFoldDB" id="A0A7S9KU78"/>
<feature type="domain" description="GPI ethanolamine phosphate transferase 2 C-terminal" evidence="13">
    <location>
        <begin position="456"/>
        <end position="842"/>
    </location>
</feature>
<dbReference type="Pfam" id="PF01663">
    <property type="entry name" value="Phosphodiest"/>
    <property type="match status" value="1"/>
</dbReference>
<evidence type="ECO:0000256" key="9">
    <source>
        <dbReference type="ARBA" id="ARBA00022989"/>
    </source>
</evidence>
<dbReference type="CDD" id="cd16024">
    <property type="entry name" value="GPI_EPT_2"/>
    <property type="match status" value="1"/>
</dbReference>